<comment type="caution">
    <text evidence="1">The sequence shown here is derived from an EMBL/GenBank/DDBJ whole genome shotgun (WGS) entry which is preliminary data.</text>
</comment>
<dbReference type="InterPro" id="IPR021109">
    <property type="entry name" value="Peptidase_aspartic_dom_sf"/>
</dbReference>
<reference evidence="1" key="1">
    <citation type="submission" date="2020-06" db="EMBL/GenBank/DDBJ databases">
        <authorList>
            <person name="Li T."/>
            <person name="Hu X."/>
            <person name="Zhang T."/>
            <person name="Song X."/>
            <person name="Zhang H."/>
            <person name="Dai N."/>
            <person name="Sheng W."/>
            <person name="Hou X."/>
            <person name="Wei L."/>
        </authorList>
    </citation>
    <scope>NUCLEOTIDE SEQUENCE</scope>
    <source>
        <strain evidence="1">KEN1</strain>
        <tissue evidence="1">Leaf</tissue>
    </source>
</reference>
<proteinExistence type="predicted"/>
<dbReference type="Gene3D" id="2.40.70.10">
    <property type="entry name" value="Acid Proteases"/>
    <property type="match status" value="1"/>
</dbReference>
<name>A0AAW2Y0H2_9LAMI</name>
<reference evidence="1" key="2">
    <citation type="journal article" date="2024" name="Plant">
        <title>Genomic evolution and insights into agronomic trait innovations of Sesamum species.</title>
        <authorList>
            <person name="Miao H."/>
            <person name="Wang L."/>
            <person name="Qu L."/>
            <person name="Liu H."/>
            <person name="Sun Y."/>
            <person name="Le M."/>
            <person name="Wang Q."/>
            <person name="Wei S."/>
            <person name="Zheng Y."/>
            <person name="Lin W."/>
            <person name="Duan Y."/>
            <person name="Cao H."/>
            <person name="Xiong S."/>
            <person name="Wang X."/>
            <person name="Wei L."/>
            <person name="Li C."/>
            <person name="Ma Q."/>
            <person name="Ju M."/>
            <person name="Zhao R."/>
            <person name="Li G."/>
            <person name="Mu C."/>
            <person name="Tian Q."/>
            <person name="Mei H."/>
            <person name="Zhang T."/>
            <person name="Gao T."/>
            <person name="Zhang H."/>
        </authorList>
    </citation>
    <scope>NUCLEOTIDE SEQUENCE</scope>
    <source>
        <strain evidence="1">KEN1</strain>
    </source>
</reference>
<dbReference type="EMBL" id="JACGWN010000002">
    <property type="protein sequence ID" value="KAL0458501.1"/>
    <property type="molecule type" value="Genomic_DNA"/>
</dbReference>
<dbReference type="AlphaFoldDB" id="A0AAW2Y0H2"/>
<sequence>MTRQRLPMTLEEFFPQTFFERNDKALSASPCTDRRRPLVSCCTILSFTDEDLLLGSKLNNRPLFVLGFIQEQRVNRILIDGGSAVNIIPKTTMKKLGITSEDLSRSHLTIQSFDQWTQRAVGMT</sequence>
<protein>
    <submittedName>
        <fullName evidence="1">Uncharacterized protein</fullName>
    </submittedName>
</protein>
<accession>A0AAW2Y0H2</accession>
<evidence type="ECO:0000313" key="1">
    <source>
        <dbReference type="EMBL" id="KAL0458501.1"/>
    </source>
</evidence>
<gene>
    <name evidence="1" type="ORF">Slati_0477300</name>
</gene>
<organism evidence="1">
    <name type="scientific">Sesamum latifolium</name>
    <dbReference type="NCBI Taxonomy" id="2727402"/>
    <lineage>
        <taxon>Eukaryota</taxon>
        <taxon>Viridiplantae</taxon>
        <taxon>Streptophyta</taxon>
        <taxon>Embryophyta</taxon>
        <taxon>Tracheophyta</taxon>
        <taxon>Spermatophyta</taxon>
        <taxon>Magnoliopsida</taxon>
        <taxon>eudicotyledons</taxon>
        <taxon>Gunneridae</taxon>
        <taxon>Pentapetalae</taxon>
        <taxon>asterids</taxon>
        <taxon>lamiids</taxon>
        <taxon>Lamiales</taxon>
        <taxon>Pedaliaceae</taxon>
        <taxon>Sesamum</taxon>
    </lineage>
</organism>